<dbReference type="AlphaFoldDB" id="A0A0E9NBL4"/>
<dbReference type="InterPro" id="IPR022024">
    <property type="entry name" value="DUF3602"/>
</dbReference>
<reference evidence="2 3" key="1">
    <citation type="journal article" date="2011" name="J. Gen. Appl. Microbiol.">
        <title>Draft genome sequencing of the enigmatic yeast Saitoella complicata.</title>
        <authorList>
            <person name="Nishida H."/>
            <person name="Hamamoto M."/>
            <person name="Sugiyama J."/>
        </authorList>
    </citation>
    <scope>NUCLEOTIDE SEQUENCE [LARGE SCALE GENOMIC DNA]</scope>
    <source>
        <strain evidence="2 3">NRRL Y-17804</strain>
    </source>
</reference>
<organism evidence="2 3">
    <name type="scientific">Saitoella complicata (strain BCRC 22490 / CBS 7301 / JCM 7358 / NBRC 10748 / NRRL Y-17804)</name>
    <dbReference type="NCBI Taxonomy" id="698492"/>
    <lineage>
        <taxon>Eukaryota</taxon>
        <taxon>Fungi</taxon>
        <taxon>Dikarya</taxon>
        <taxon>Ascomycota</taxon>
        <taxon>Taphrinomycotina</taxon>
        <taxon>Taphrinomycotina incertae sedis</taxon>
        <taxon>Saitoella</taxon>
    </lineage>
</organism>
<accession>A0A0E9NBL4</accession>
<dbReference type="Pfam" id="PF12223">
    <property type="entry name" value="DUF3602"/>
    <property type="match status" value="1"/>
</dbReference>
<keyword evidence="3" id="KW-1185">Reference proteome</keyword>
<feature type="compositionally biased region" description="Basic and acidic residues" evidence="1">
    <location>
        <begin position="121"/>
        <end position="140"/>
    </location>
</feature>
<protein>
    <submittedName>
        <fullName evidence="2">Uncharacterized protein</fullName>
    </submittedName>
</protein>
<evidence type="ECO:0000313" key="3">
    <source>
        <dbReference type="Proteomes" id="UP000033140"/>
    </source>
</evidence>
<dbReference type="EMBL" id="BACD03000007">
    <property type="protein sequence ID" value="GAO47086.1"/>
    <property type="molecule type" value="Genomic_DNA"/>
</dbReference>
<reference evidence="2 3" key="2">
    <citation type="journal article" date="2014" name="J. Gen. Appl. Microbiol.">
        <title>The early diverging ascomycetous budding yeast Saitoella complicata has three histone deacetylases belonging to the Clr6, Hos2, and Rpd3 lineages.</title>
        <authorList>
            <person name="Nishida H."/>
            <person name="Matsumoto T."/>
            <person name="Kondo S."/>
            <person name="Hamamoto M."/>
            <person name="Yoshikawa H."/>
        </authorList>
    </citation>
    <scope>NUCLEOTIDE SEQUENCE [LARGE SCALE GENOMIC DNA]</scope>
    <source>
        <strain evidence="2 3">NRRL Y-17804</strain>
    </source>
</reference>
<comment type="caution">
    <text evidence="2">The sequence shown here is derived from an EMBL/GenBank/DDBJ whole genome shotgun (WGS) entry which is preliminary data.</text>
</comment>
<dbReference type="RefSeq" id="XP_019026365.1">
    <property type="nucleotide sequence ID" value="XM_019165734.1"/>
</dbReference>
<name>A0A0E9NBL4_SAICN</name>
<dbReference type="PANTHER" id="PTHR34693">
    <property type="entry name" value="PROTEIN PAR32"/>
    <property type="match status" value="1"/>
</dbReference>
<feature type="compositionally biased region" description="Basic and acidic residues" evidence="1">
    <location>
        <begin position="34"/>
        <end position="44"/>
    </location>
</feature>
<evidence type="ECO:0000256" key="1">
    <source>
        <dbReference type="SAM" id="MobiDB-lite"/>
    </source>
</evidence>
<dbReference type="OrthoDB" id="3063476at2759"/>
<dbReference type="InterPro" id="IPR053203">
    <property type="entry name" value="Cisplatin_resist-associated"/>
</dbReference>
<reference evidence="2 3" key="3">
    <citation type="journal article" date="2015" name="Genome Announc.">
        <title>Draft Genome Sequence of the Archiascomycetous Yeast Saitoella complicata.</title>
        <authorList>
            <person name="Yamauchi K."/>
            <person name="Kondo S."/>
            <person name="Hamamoto M."/>
            <person name="Takahashi Y."/>
            <person name="Ogura Y."/>
            <person name="Hayashi T."/>
            <person name="Nishida H."/>
        </authorList>
    </citation>
    <scope>NUCLEOTIDE SEQUENCE [LARGE SCALE GENOMIC DNA]</scope>
    <source>
        <strain evidence="2 3">NRRL Y-17804</strain>
    </source>
</reference>
<feature type="compositionally biased region" description="Basic and acidic residues" evidence="1">
    <location>
        <begin position="69"/>
        <end position="86"/>
    </location>
</feature>
<gene>
    <name evidence="2" type="ORF">G7K_1298-t1</name>
</gene>
<sequence length="159" mass="17316">MALNPEDLSGIPHRTVSPRPVTHGRGGAGNIGPEEWREYVDGTLDRPPVIRGAYSTGRGGGGNIETSGDLEKARLAQDLEEPRRSTDGGNTELPAGRGGFGNIQRALHDERVHSKSPVPVERTEVHHQTEEAKVHEGFADKAKNFFHRKLADGKKEEKA</sequence>
<proteinExistence type="predicted"/>
<feature type="region of interest" description="Disordered" evidence="1">
    <location>
        <begin position="1"/>
        <end position="140"/>
    </location>
</feature>
<evidence type="ECO:0000313" key="2">
    <source>
        <dbReference type="EMBL" id="GAO47086.1"/>
    </source>
</evidence>
<dbReference type="PANTHER" id="PTHR34693:SF3">
    <property type="match status" value="1"/>
</dbReference>
<dbReference type="Proteomes" id="UP000033140">
    <property type="component" value="Unassembled WGS sequence"/>
</dbReference>
<dbReference type="OMA" id="EGDYHVG"/>